<dbReference type="InterPro" id="IPR011005">
    <property type="entry name" value="Dihydropteroate_synth-like_sf"/>
</dbReference>
<dbReference type="PROSITE" id="PS50972">
    <property type="entry name" value="PTERIN_BINDING"/>
    <property type="match status" value="1"/>
</dbReference>
<evidence type="ECO:0000256" key="3">
    <source>
        <dbReference type="ARBA" id="ARBA00004763"/>
    </source>
</evidence>
<dbReference type="InterPro" id="IPR006390">
    <property type="entry name" value="DHP_synth_dom"/>
</dbReference>
<dbReference type="GO" id="GO:0046872">
    <property type="term" value="F:metal ion binding"/>
    <property type="evidence" value="ECO:0007669"/>
    <property type="project" value="UniProtKB-KW"/>
</dbReference>
<evidence type="ECO:0000256" key="6">
    <source>
        <dbReference type="ARBA" id="ARBA00022723"/>
    </source>
</evidence>
<dbReference type="RefSeq" id="WP_160363151.1">
    <property type="nucleotide sequence ID" value="NZ_JACEIB010000026.1"/>
</dbReference>
<protein>
    <recommendedName>
        <fullName evidence="4">dihydropteroate synthase</fullName>
        <ecNumber evidence="4">2.5.1.15</ecNumber>
    </recommendedName>
</protein>
<evidence type="ECO:0000256" key="4">
    <source>
        <dbReference type="ARBA" id="ARBA00012458"/>
    </source>
</evidence>
<dbReference type="Pfam" id="PF00809">
    <property type="entry name" value="Pterin_bind"/>
    <property type="match status" value="1"/>
</dbReference>
<keyword evidence="8" id="KW-0289">Folate biosynthesis</keyword>
<sequence length="375" mass="40055">MISAEIARRGHSARVYLRPTGFVDAPFGYDGQTLRLAGGLLWFAMVEAIAADENGRFASALVPVERIEDFVESLPEPQSSSACTQLRRLTSPRAALTLGQRTVRLDQPQVMGILNVTPDSFSEGGGLESDPDTAAARAVEMSESGAAIIDIGGESTRPGARTVWEGDEIARVKPVLEKLHHAGLALSIDTRKGQVMEAALAAGAHLINDVAALTWDDEALAVAARSTAPVVLMHHQGNPATMQQDPRYRDALLDVYDWLEARIDSVVAAGVARERLLIDPGIGFGKNLRHNLQILNGLSLFHGLGLPIVLGASRKRTIGALSGEAPVEQRLGGSIALALKGAAQGVQLLRVHDVFETVQAVRVWRGMRDEALTPG</sequence>
<comment type="cofactor">
    <cofactor evidence="2">
        <name>Mg(2+)</name>
        <dbReference type="ChEBI" id="CHEBI:18420"/>
    </cofactor>
</comment>
<evidence type="ECO:0000256" key="2">
    <source>
        <dbReference type="ARBA" id="ARBA00001946"/>
    </source>
</evidence>
<comment type="caution">
    <text evidence="10">The sequence shown here is derived from an EMBL/GenBank/DDBJ whole genome shotgun (WGS) entry which is preliminary data.</text>
</comment>
<dbReference type="PANTHER" id="PTHR20941">
    <property type="entry name" value="FOLATE SYNTHESIS PROTEINS"/>
    <property type="match status" value="1"/>
</dbReference>
<dbReference type="Gene3D" id="3.20.20.20">
    <property type="entry name" value="Dihydropteroate synthase-like"/>
    <property type="match status" value="1"/>
</dbReference>
<evidence type="ECO:0000313" key="10">
    <source>
        <dbReference type="EMBL" id="MBA2935768.1"/>
    </source>
</evidence>
<dbReference type="EC" id="2.5.1.15" evidence="4"/>
<dbReference type="Proteomes" id="UP000570166">
    <property type="component" value="Unassembled WGS sequence"/>
</dbReference>
<gene>
    <name evidence="10" type="primary">folP</name>
    <name evidence="10" type="ORF">HZF05_16940</name>
</gene>
<keyword evidence="5 10" id="KW-0808">Transferase</keyword>
<comment type="catalytic activity">
    <reaction evidence="1">
        <text>(7,8-dihydropterin-6-yl)methyl diphosphate + 4-aminobenzoate = 7,8-dihydropteroate + diphosphate</text>
        <dbReference type="Rhea" id="RHEA:19949"/>
        <dbReference type="ChEBI" id="CHEBI:17836"/>
        <dbReference type="ChEBI" id="CHEBI:17839"/>
        <dbReference type="ChEBI" id="CHEBI:33019"/>
        <dbReference type="ChEBI" id="CHEBI:72950"/>
        <dbReference type="EC" id="2.5.1.15"/>
    </reaction>
</comment>
<name>A0A838LE66_9SPHN</name>
<dbReference type="GO" id="GO:0005829">
    <property type="term" value="C:cytosol"/>
    <property type="evidence" value="ECO:0007669"/>
    <property type="project" value="TreeGrafter"/>
</dbReference>
<evidence type="ECO:0000256" key="8">
    <source>
        <dbReference type="ARBA" id="ARBA00022909"/>
    </source>
</evidence>
<dbReference type="PROSITE" id="PS00793">
    <property type="entry name" value="DHPS_2"/>
    <property type="match status" value="1"/>
</dbReference>
<proteinExistence type="predicted"/>
<evidence type="ECO:0000313" key="11">
    <source>
        <dbReference type="Proteomes" id="UP000570166"/>
    </source>
</evidence>
<dbReference type="EMBL" id="JACEIB010000026">
    <property type="protein sequence ID" value="MBA2935768.1"/>
    <property type="molecule type" value="Genomic_DNA"/>
</dbReference>
<keyword evidence="11" id="KW-1185">Reference proteome</keyword>
<reference evidence="10 11" key="1">
    <citation type="submission" date="2020-07" db="EMBL/GenBank/DDBJ databases">
        <authorList>
            <person name="Sun Q."/>
        </authorList>
    </citation>
    <scope>NUCLEOTIDE SEQUENCE [LARGE SCALE GENOMIC DNA]</scope>
    <source>
        <strain evidence="10 11">CGMCC 1.13654</strain>
    </source>
</reference>
<dbReference type="GO" id="GO:0046654">
    <property type="term" value="P:tetrahydrofolate biosynthetic process"/>
    <property type="evidence" value="ECO:0007669"/>
    <property type="project" value="TreeGrafter"/>
</dbReference>
<dbReference type="NCBIfam" id="TIGR01496">
    <property type="entry name" value="DHPS"/>
    <property type="match status" value="1"/>
</dbReference>
<evidence type="ECO:0000256" key="1">
    <source>
        <dbReference type="ARBA" id="ARBA00000012"/>
    </source>
</evidence>
<organism evidence="10 11">
    <name type="scientific">Sphingomonas chungangi</name>
    <dbReference type="NCBI Taxonomy" id="2683589"/>
    <lineage>
        <taxon>Bacteria</taxon>
        <taxon>Pseudomonadati</taxon>
        <taxon>Pseudomonadota</taxon>
        <taxon>Alphaproteobacteria</taxon>
        <taxon>Sphingomonadales</taxon>
        <taxon>Sphingomonadaceae</taxon>
        <taxon>Sphingomonas</taxon>
    </lineage>
</organism>
<comment type="pathway">
    <text evidence="3">Cofactor biosynthesis; tetrahydrofolate biosynthesis; 7,8-dihydrofolate from 2-amino-4-hydroxy-6-hydroxymethyl-7,8-dihydropteridine diphosphate and 4-aminobenzoate: step 1/2.</text>
</comment>
<evidence type="ECO:0000256" key="5">
    <source>
        <dbReference type="ARBA" id="ARBA00022679"/>
    </source>
</evidence>
<evidence type="ECO:0000256" key="7">
    <source>
        <dbReference type="ARBA" id="ARBA00022842"/>
    </source>
</evidence>
<feature type="domain" description="Pterin-binding" evidence="9">
    <location>
        <begin position="108"/>
        <end position="362"/>
    </location>
</feature>
<dbReference type="GO" id="GO:0046656">
    <property type="term" value="P:folic acid biosynthetic process"/>
    <property type="evidence" value="ECO:0007669"/>
    <property type="project" value="UniProtKB-KW"/>
</dbReference>
<dbReference type="InterPro" id="IPR045031">
    <property type="entry name" value="DHP_synth-like"/>
</dbReference>
<accession>A0A838LE66</accession>
<dbReference type="InterPro" id="IPR000489">
    <property type="entry name" value="Pterin-binding_dom"/>
</dbReference>
<keyword evidence="6" id="KW-0479">Metal-binding</keyword>
<dbReference type="PANTHER" id="PTHR20941:SF1">
    <property type="entry name" value="FOLIC ACID SYNTHESIS PROTEIN FOL1"/>
    <property type="match status" value="1"/>
</dbReference>
<keyword evidence="7" id="KW-0460">Magnesium</keyword>
<dbReference type="AlphaFoldDB" id="A0A838LE66"/>
<evidence type="ECO:0000259" key="9">
    <source>
        <dbReference type="PROSITE" id="PS50972"/>
    </source>
</evidence>
<dbReference type="CDD" id="cd00739">
    <property type="entry name" value="DHPS"/>
    <property type="match status" value="1"/>
</dbReference>
<dbReference type="SUPFAM" id="SSF51717">
    <property type="entry name" value="Dihydropteroate synthetase-like"/>
    <property type="match status" value="1"/>
</dbReference>
<dbReference type="GO" id="GO:0004156">
    <property type="term" value="F:dihydropteroate synthase activity"/>
    <property type="evidence" value="ECO:0007669"/>
    <property type="project" value="UniProtKB-EC"/>
</dbReference>